<reference evidence="11 12" key="1">
    <citation type="submission" date="2015-12" db="EMBL/GenBank/DDBJ databases">
        <title>Draft genome sequence of Moniliophthora roreri, the causal agent of frosty pod rot of cacao.</title>
        <authorList>
            <person name="Aime M.C."/>
            <person name="Diaz-Valderrama J.R."/>
            <person name="Kijpornyongpan T."/>
            <person name="Phillips-Mora W."/>
        </authorList>
    </citation>
    <scope>NUCLEOTIDE SEQUENCE [LARGE SCALE GENOMIC DNA]</scope>
    <source>
        <strain evidence="11 12">MCA 2952</strain>
    </source>
</reference>
<dbReference type="eggNOG" id="ENOG502QQTG">
    <property type="taxonomic scope" value="Eukaryota"/>
</dbReference>
<keyword evidence="8" id="KW-1133">Transmembrane helix</keyword>
<name>A0A0W0G5B2_MONRR</name>
<dbReference type="Proteomes" id="UP000054988">
    <property type="component" value="Unassembled WGS sequence"/>
</dbReference>
<dbReference type="GO" id="GO:0051082">
    <property type="term" value="F:unfolded protein binding"/>
    <property type="evidence" value="ECO:0007669"/>
    <property type="project" value="TreeGrafter"/>
</dbReference>
<evidence type="ECO:0000256" key="2">
    <source>
        <dbReference type="ARBA" id="ARBA00007149"/>
    </source>
</evidence>
<comment type="subcellular location">
    <subcellularLocation>
        <location evidence="1">Endoplasmic reticulum membrane</location>
        <topology evidence="1">Single-pass type I membrane protein</topology>
    </subcellularLocation>
</comment>
<evidence type="ECO:0000256" key="5">
    <source>
        <dbReference type="ARBA" id="ARBA00022692"/>
    </source>
</evidence>
<comment type="similarity">
    <text evidence="2">Belongs to the ROT1 family.</text>
</comment>
<keyword evidence="9" id="KW-0472">Membrane</keyword>
<protein>
    <recommendedName>
        <fullName evidence="4">Protein ROT1</fullName>
    </recommendedName>
    <alternativeName>
        <fullName evidence="3">Protein rot1</fullName>
    </alternativeName>
</protein>
<evidence type="ECO:0000256" key="4">
    <source>
        <dbReference type="ARBA" id="ARBA00017291"/>
    </source>
</evidence>
<evidence type="ECO:0000256" key="6">
    <source>
        <dbReference type="ARBA" id="ARBA00022729"/>
    </source>
</evidence>
<organism evidence="11 12">
    <name type="scientific">Moniliophthora roreri</name>
    <name type="common">Frosty pod rot fungus</name>
    <name type="synonym">Monilia roreri</name>
    <dbReference type="NCBI Taxonomy" id="221103"/>
    <lineage>
        <taxon>Eukaryota</taxon>
        <taxon>Fungi</taxon>
        <taxon>Dikarya</taxon>
        <taxon>Basidiomycota</taxon>
        <taxon>Agaricomycotina</taxon>
        <taxon>Agaricomycetes</taxon>
        <taxon>Agaricomycetidae</taxon>
        <taxon>Agaricales</taxon>
        <taxon>Marasmiineae</taxon>
        <taxon>Marasmiaceae</taxon>
        <taxon>Moniliophthora</taxon>
    </lineage>
</organism>
<keyword evidence="7" id="KW-0256">Endoplasmic reticulum</keyword>
<feature type="signal peptide" evidence="10">
    <location>
        <begin position="1"/>
        <end position="19"/>
    </location>
</feature>
<keyword evidence="6 10" id="KW-0732">Signal</keyword>
<evidence type="ECO:0000256" key="3">
    <source>
        <dbReference type="ARBA" id="ARBA00016195"/>
    </source>
</evidence>
<feature type="chain" id="PRO_5006902327" description="Protein ROT1" evidence="10">
    <location>
        <begin position="20"/>
        <end position="243"/>
    </location>
</feature>
<dbReference type="AlphaFoldDB" id="A0A0W0G5B2"/>
<evidence type="ECO:0000256" key="10">
    <source>
        <dbReference type="SAM" id="SignalP"/>
    </source>
</evidence>
<sequence length="243" mass="26582">MISNLTPLAILVLATLSAAQTNQGPIQYDVAHNATSIVGTWSTGNKDVRTGPDFANPSNVSFTYPANTGESYSFSDDGWYEISRFRMNSNASEPNCITAVMYWTHGTYELLPNGSIATYPNGDGYQQIQDPCAPISNFFENANYTELFTQWRIFLDPTFGPKLHMWKFDGNPVAPMFQLSTTPTMLPTTKLRNTTAASAGTGSTRKRSLLKRSNAGVEEAVVGRWTFLSVGASVVFAFVSSVL</sequence>
<comment type="caution">
    <text evidence="11">The sequence shown here is derived from an EMBL/GenBank/DDBJ whole genome shotgun (WGS) entry which is preliminary data.</text>
</comment>
<dbReference type="Pfam" id="PF10681">
    <property type="entry name" value="Rot1"/>
    <property type="match status" value="1"/>
</dbReference>
<dbReference type="PANTHER" id="PTHR28090">
    <property type="entry name" value="PROTEIN ROT1"/>
    <property type="match status" value="1"/>
</dbReference>
<evidence type="ECO:0000313" key="11">
    <source>
        <dbReference type="EMBL" id="KTB43756.1"/>
    </source>
</evidence>
<dbReference type="GO" id="GO:0006458">
    <property type="term" value="P:'de novo' protein folding"/>
    <property type="evidence" value="ECO:0007669"/>
    <property type="project" value="InterPro"/>
</dbReference>
<evidence type="ECO:0000256" key="9">
    <source>
        <dbReference type="ARBA" id="ARBA00023136"/>
    </source>
</evidence>
<gene>
    <name evidence="11" type="ORF">WG66_3670</name>
</gene>
<proteinExistence type="inferred from homology"/>
<dbReference type="EMBL" id="LATX01001086">
    <property type="protein sequence ID" value="KTB43756.1"/>
    <property type="molecule type" value="Genomic_DNA"/>
</dbReference>
<dbReference type="GO" id="GO:0005789">
    <property type="term" value="C:endoplasmic reticulum membrane"/>
    <property type="evidence" value="ECO:0007669"/>
    <property type="project" value="UniProtKB-SubCell"/>
</dbReference>
<evidence type="ECO:0000313" key="12">
    <source>
        <dbReference type="Proteomes" id="UP000054988"/>
    </source>
</evidence>
<evidence type="ECO:0000256" key="7">
    <source>
        <dbReference type="ARBA" id="ARBA00022824"/>
    </source>
</evidence>
<evidence type="ECO:0000256" key="8">
    <source>
        <dbReference type="ARBA" id="ARBA00022989"/>
    </source>
</evidence>
<keyword evidence="5" id="KW-0812">Transmembrane</keyword>
<accession>A0A0W0G5B2</accession>
<evidence type="ECO:0000256" key="1">
    <source>
        <dbReference type="ARBA" id="ARBA00004115"/>
    </source>
</evidence>
<dbReference type="PANTHER" id="PTHR28090:SF1">
    <property type="entry name" value="PROTEIN ROT1"/>
    <property type="match status" value="1"/>
</dbReference>
<dbReference type="InterPro" id="IPR019623">
    <property type="entry name" value="Rot1"/>
</dbReference>